<feature type="region of interest" description="Disordered" evidence="1">
    <location>
        <begin position="1"/>
        <end position="73"/>
    </location>
</feature>
<evidence type="ECO:0000313" key="3">
    <source>
        <dbReference type="Proteomes" id="UP001529510"/>
    </source>
</evidence>
<protein>
    <submittedName>
        <fullName evidence="2">Uncharacterized protein</fullName>
    </submittedName>
</protein>
<organism evidence="2 3">
    <name type="scientific">Cirrhinus mrigala</name>
    <name type="common">Mrigala</name>
    <dbReference type="NCBI Taxonomy" id="683832"/>
    <lineage>
        <taxon>Eukaryota</taxon>
        <taxon>Metazoa</taxon>
        <taxon>Chordata</taxon>
        <taxon>Craniata</taxon>
        <taxon>Vertebrata</taxon>
        <taxon>Euteleostomi</taxon>
        <taxon>Actinopterygii</taxon>
        <taxon>Neopterygii</taxon>
        <taxon>Teleostei</taxon>
        <taxon>Ostariophysi</taxon>
        <taxon>Cypriniformes</taxon>
        <taxon>Cyprinidae</taxon>
        <taxon>Labeoninae</taxon>
        <taxon>Labeonini</taxon>
        <taxon>Cirrhinus</taxon>
    </lineage>
</organism>
<evidence type="ECO:0000256" key="1">
    <source>
        <dbReference type="SAM" id="MobiDB-lite"/>
    </source>
</evidence>
<reference evidence="2 3" key="1">
    <citation type="submission" date="2024-05" db="EMBL/GenBank/DDBJ databases">
        <title>Genome sequencing and assembly of Indian major carp, Cirrhinus mrigala (Hamilton, 1822).</title>
        <authorList>
            <person name="Mohindra V."/>
            <person name="Chowdhury L.M."/>
            <person name="Lal K."/>
            <person name="Jena J.K."/>
        </authorList>
    </citation>
    <scope>NUCLEOTIDE SEQUENCE [LARGE SCALE GENOMIC DNA]</scope>
    <source>
        <strain evidence="2">CM1030</strain>
        <tissue evidence="2">Blood</tissue>
    </source>
</reference>
<sequence>PVFPDDAGRGSSYRLSQTGSASLHLLPGAAGSSDQDERQRRKLHHLPDRHAQTDQEQDQQTRLLRRERHDRGAQEVWWESRRGRFLHVSDVLPGRRRTAGEDQT</sequence>
<dbReference type="EMBL" id="JAMKFB020000017">
    <property type="protein sequence ID" value="KAL0169378.1"/>
    <property type="molecule type" value="Genomic_DNA"/>
</dbReference>
<gene>
    <name evidence="2" type="ORF">M9458_033974</name>
</gene>
<feature type="non-terminal residue" evidence="2">
    <location>
        <position position="104"/>
    </location>
</feature>
<feature type="non-terminal residue" evidence="2">
    <location>
        <position position="1"/>
    </location>
</feature>
<feature type="compositionally biased region" description="Basic and acidic residues" evidence="1">
    <location>
        <begin position="35"/>
        <end position="53"/>
    </location>
</feature>
<evidence type="ECO:0000313" key="2">
    <source>
        <dbReference type="EMBL" id="KAL0169378.1"/>
    </source>
</evidence>
<dbReference type="Proteomes" id="UP001529510">
    <property type="component" value="Unassembled WGS sequence"/>
</dbReference>
<dbReference type="AlphaFoldDB" id="A0ABD0P5L1"/>
<accession>A0ABD0P5L1</accession>
<proteinExistence type="predicted"/>
<name>A0ABD0P5L1_CIRMR</name>
<keyword evidence="3" id="KW-1185">Reference proteome</keyword>
<comment type="caution">
    <text evidence="2">The sequence shown here is derived from an EMBL/GenBank/DDBJ whole genome shotgun (WGS) entry which is preliminary data.</text>
</comment>